<feature type="transmembrane region" description="Helical" evidence="1">
    <location>
        <begin position="328"/>
        <end position="345"/>
    </location>
</feature>
<evidence type="ECO:0000313" key="2">
    <source>
        <dbReference type="EMBL" id="RMX61083.1"/>
    </source>
</evidence>
<dbReference type="OrthoDB" id="5950235at2759"/>
<dbReference type="SUPFAM" id="SSF52540">
    <property type="entry name" value="P-loop containing nucleoside triphosphate hydrolases"/>
    <property type="match status" value="1"/>
</dbReference>
<feature type="transmembrane region" description="Helical" evidence="1">
    <location>
        <begin position="297"/>
        <end position="322"/>
    </location>
</feature>
<feature type="transmembrane region" description="Helical" evidence="1">
    <location>
        <begin position="173"/>
        <end position="193"/>
    </location>
</feature>
<organism evidence="2 3">
    <name type="scientific">Pocillopora damicornis</name>
    <name type="common">Cauliflower coral</name>
    <name type="synonym">Millepora damicornis</name>
    <dbReference type="NCBI Taxonomy" id="46731"/>
    <lineage>
        <taxon>Eukaryota</taxon>
        <taxon>Metazoa</taxon>
        <taxon>Cnidaria</taxon>
        <taxon>Anthozoa</taxon>
        <taxon>Hexacorallia</taxon>
        <taxon>Scleractinia</taxon>
        <taxon>Astrocoeniina</taxon>
        <taxon>Pocilloporidae</taxon>
        <taxon>Pocillopora</taxon>
    </lineage>
</organism>
<dbReference type="STRING" id="46731.A0A3M6V537"/>
<feature type="transmembrane region" description="Helical" evidence="1">
    <location>
        <begin position="146"/>
        <end position="166"/>
    </location>
</feature>
<evidence type="ECO:0000313" key="3">
    <source>
        <dbReference type="Proteomes" id="UP000275408"/>
    </source>
</evidence>
<feature type="transmembrane region" description="Helical" evidence="1">
    <location>
        <begin position="357"/>
        <end position="375"/>
    </location>
</feature>
<reference evidence="2 3" key="1">
    <citation type="journal article" date="2018" name="Sci. Rep.">
        <title>Comparative analysis of the Pocillopora damicornis genome highlights role of immune system in coral evolution.</title>
        <authorList>
            <person name="Cunning R."/>
            <person name="Bay R.A."/>
            <person name="Gillette P."/>
            <person name="Baker A.C."/>
            <person name="Traylor-Knowles N."/>
        </authorList>
    </citation>
    <scope>NUCLEOTIDE SEQUENCE [LARGE SCALE GENOMIC DNA]</scope>
    <source>
        <strain evidence="2">RSMAS</strain>
        <tissue evidence="2">Whole animal</tissue>
    </source>
</reference>
<keyword evidence="1" id="KW-0812">Transmembrane</keyword>
<sequence>MAVTITHLNITDDHTSRTAAELMACLQLDQGSPEEKQKCDRLLRDLDFPSEHQNEEEYSQFVFNGQCLILGDSRVGKTSLVNALIKKPFDSEEPSTLGVRTNSVDQEWQNANLAFGSFARFGKSVRSLRAFISSGEYLAFEDGTSTLSLCMIWSLYLFSLVLLWKFPYLITHLIVLHITFFLVHFTFPCPLHFTLGLMVAHLVNGFFKGIHCCCVELPCIGRKHLYLIRDKFIVYIIRLFYLSPLTGKFIASFLGPLREKWVLSRLLNRYRGDIKISLPGQVKIYNHRRVFFWSGGLFYDIGSFMNGFGLGFCAELMINMSIVSYCEILHYTFMLGFGLSLLWFIRSMCKGRHFMEGIVSPIIFIFVIECALYRSRSSYSTLSYVALFAGCACCAIIFNEKYVSNLFACTYKLIFVQKVALDYQELRKALNVKFSSLTLGILDFGGEKENLAYHHLFYRNQAIYVIVFNLAHFAASNFQYVEAKIQRICFWLESIYSKVGPKAPIFLVGTHRGNMSRVSLGYLNKHLQQSLWQTFSNDLTMNEEDKLMYFPVESKNGIHDRGIKNLKRTMTLIAEENKTTLGQTIPFSWIKIQDAIINLWENGSAKFCVSLKHFPTSFRDFICSNWSKETLKYFHEKGLVIYIDKGEKSVISEWVLLKPSLLVDITIQLITPKTDDELFSQHGFRKEWTLLHNKGMLTNSLLRHILTTIQENEEAMTSFLEEYGIICPLFYKVNNDMTEAIVTHFVPALLPVSVNGNASVWNDHPTDKRLYVFFERFLPEPLFHRLLSRAHQLSQANFPKGQPLISRHVGRFWLTSTQPYRLLHLKEENIIEVTFSHRYEAANEHPSNVLSQVFGMVKWLCWGHFPHVKFHCGPACPSERCPGYQRDNISHPGVQKSISRRHVIHVLPKKNSSFLCANQNFENDLKEWQVQG</sequence>
<evidence type="ECO:0000256" key="1">
    <source>
        <dbReference type="SAM" id="Phobius"/>
    </source>
</evidence>
<dbReference type="Proteomes" id="UP000275408">
    <property type="component" value="Unassembled WGS sequence"/>
</dbReference>
<feature type="transmembrane region" description="Helical" evidence="1">
    <location>
        <begin position="232"/>
        <end position="255"/>
    </location>
</feature>
<protein>
    <recommendedName>
        <fullName evidence="4">Roc domain-containing protein</fullName>
    </recommendedName>
</protein>
<keyword evidence="3" id="KW-1185">Reference proteome</keyword>
<proteinExistence type="predicted"/>
<gene>
    <name evidence="2" type="ORF">pdam_00010549</name>
</gene>
<dbReference type="AlphaFoldDB" id="A0A3M6V537"/>
<keyword evidence="1" id="KW-1133">Transmembrane helix</keyword>
<feature type="transmembrane region" description="Helical" evidence="1">
    <location>
        <begin position="381"/>
        <end position="398"/>
    </location>
</feature>
<dbReference type="EMBL" id="RCHS01000078">
    <property type="protein sequence ID" value="RMX61083.1"/>
    <property type="molecule type" value="Genomic_DNA"/>
</dbReference>
<name>A0A3M6V537_POCDA</name>
<dbReference type="Gene3D" id="3.40.50.300">
    <property type="entry name" value="P-loop containing nucleotide triphosphate hydrolases"/>
    <property type="match status" value="2"/>
</dbReference>
<comment type="caution">
    <text evidence="2">The sequence shown here is derived from an EMBL/GenBank/DDBJ whole genome shotgun (WGS) entry which is preliminary data.</text>
</comment>
<dbReference type="InterPro" id="IPR027417">
    <property type="entry name" value="P-loop_NTPase"/>
</dbReference>
<dbReference type="Pfam" id="PF08477">
    <property type="entry name" value="Roc"/>
    <property type="match status" value="1"/>
</dbReference>
<dbReference type="OMA" id="CLMDKRA"/>
<accession>A0A3M6V537</accession>
<keyword evidence="1" id="KW-0472">Membrane</keyword>
<evidence type="ECO:0008006" key="4">
    <source>
        <dbReference type="Google" id="ProtNLM"/>
    </source>
</evidence>